<dbReference type="PROSITE" id="PS50851">
    <property type="entry name" value="CHEW"/>
    <property type="match status" value="1"/>
</dbReference>
<feature type="domain" description="Response regulatory" evidence="16">
    <location>
        <begin position="638"/>
        <end position="754"/>
    </location>
</feature>
<evidence type="ECO:0000313" key="19">
    <source>
        <dbReference type="EMBL" id="MBJ6727140.1"/>
    </source>
</evidence>
<keyword evidence="20" id="KW-1185">Reference proteome</keyword>
<comment type="catalytic activity">
    <reaction evidence="1">
        <text>ATP + protein L-histidine = ADP + protein N-phospho-L-histidine.</text>
        <dbReference type="EC" id="2.7.13.3"/>
    </reaction>
</comment>
<dbReference type="SUPFAM" id="SSF47226">
    <property type="entry name" value="Histidine-containing phosphotransfer domain, HPT domain"/>
    <property type="match status" value="1"/>
</dbReference>
<evidence type="ECO:0000256" key="5">
    <source>
        <dbReference type="ARBA" id="ARBA00022553"/>
    </source>
</evidence>
<evidence type="ECO:0000256" key="13">
    <source>
        <dbReference type="PROSITE-ProRule" id="PRU00169"/>
    </source>
</evidence>
<evidence type="ECO:0000313" key="20">
    <source>
        <dbReference type="Proteomes" id="UP000636888"/>
    </source>
</evidence>
<keyword evidence="6" id="KW-0808">Transferase</keyword>
<dbReference type="EMBL" id="JAEMHM010000020">
    <property type="protein sequence ID" value="MBJ6727140.1"/>
    <property type="molecule type" value="Genomic_DNA"/>
</dbReference>
<evidence type="ECO:0000256" key="8">
    <source>
        <dbReference type="ARBA" id="ARBA00022777"/>
    </source>
</evidence>
<dbReference type="InterPro" id="IPR036061">
    <property type="entry name" value="CheW-like_dom_sf"/>
</dbReference>
<dbReference type="AlphaFoldDB" id="A0A8J7M1V4"/>
<name>A0A8J7M1V4_9BACT</name>
<sequence>MAFDPTKFLMRFVEEAREHCSRLSEGLLALESEPEHTETINALFRAAHTVKGSAKMMKLSGVTELAHHMEDLLDAARDGKTPLDKPRIDLLFRSNDALLALLDAVSGGNTAPVPPQELCALLADAVAPAGAPPAAEATPSAPPPPAPPPAASAPPASAVAATDPATADAVHDPAALRPAVEGGEGATPQPAVKKGAEYLRINANKLDELIQLMGEIVSEHRRFSKDLQRLQEIERSCGRYHGQVAEHLGSAGPAGDELKATGEALYATLQESVRGLQQGMLMQEHLVVDLQETSLKMRMLPLSTVFDPLRRTFRDLARESGREIDLVVTGGDTELDRKIIDRIGDALVHLVSNAINHGIESAEDRLLAGKPVRGTVTLSACYDGGCVTITLSDDGSGMSVERIREKALAKRLIDPESAATMPRADLINLIFLPGFSTSAIITDRTGRGVGMDVVKKSIVDESKGTIFVDTREGVGTSFMLRLPLNLAVFPVLQVIAAGKTCALPNTSIVEMLRAPAADLIEVVNKRAIRLREQLIPVEPLAPLVGLSASPEPEEVLIVIVRDGEEKLGLIIDEALGSEEMVIKPLPDHLQNLKLVSGVTIGDRNAIINLLHVPELLKQARNVATSGRRAEAENASAATILVVDDSYNTRELEKSILEANGYQVETAFDGEDGFGKTREHRYDLIITDVEMPRLDGFSLTERLRADERYHTVPIVIVTSREKEADKKRGISVGADAYIVKGAFDQSNLIDTVRALIG</sequence>
<dbReference type="SUPFAM" id="SSF55874">
    <property type="entry name" value="ATPase domain of HSP90 chaperone/DNA topoisomerase II/histidine kinase"/>
    <property type="match status" value="1"/>
</dbReference>
<comment type="function">
    <text evidence="11">Involved in the transmission of sensory signals from the chemoreceptors to the flagellar motors. CheA is autophosphorylated; it can transfer its phosphate group to either CheB or CheY.</text>
</comment>
<evidence type="ECO:0000256" key="4">
    <source>
        <dbReference type="ARBA" id="ARBA00022500"/>
    </source>
</evidence>
<evidence type="ECO:0000256" key="11">
    <source>
        <dbReference type="ARBA" id="ARBA00035100"/>
    </source>
</evidence>
<evidence type="ECO:0000259" key="15">
    <source>
        <dbReference type="PROSITE" id="PS50109"/>
    </source>
</evidence>
<dbReference type="GO" id="GO:0000155">
    <property type="term" value="F:phosphorelay sensor kinase activity"/>
    <property type="evidence" value="ECO:0007669"/>
    <property type="project" value="InterPro"/>
</dbReference>
<evidence type="ECO:0000259" key="17">
    <source>
        <dbReference type="PROSITE" id="PS50851"/>
    </source>
</evidence>
<dbReference type="PANTHER" id="PTHR43395">
    <property type="entry name" value="SENSOR HISTIDINE KINASE CHEA"/>
    <property type="match status" value="1"/>
</dbReference>
<dbReference type="SUPFAM" id="SSF52172">
    <property type="entry name" value="CheY-like"/>
    <property type="match status" value="1"/>
</dbReference>
<gene>
    <name evidence="19" type="ORF">JFN93_20710</name>
</gene>
<dbReference type="InterPro" id="IPR051315">
    <property type="entry name" value="Bact_Chemotaxis_CheA"/>
</dbReference>
<evidence type="ECO:0000256" key="9">
    <source>
        <dbReference type="ARBA" id="ARBA00022840"/>
    </source>
</evidence>
<proteinExistence type="predicted"/>
<dbReference type="InterPro" id="IPR036890">
    <property type="entry name" value="HATPase_C_sf"/>
</dbReference>
<dbReference type="SMART" id="SM00073">
    <property type="entry name" value="HPT"/>
    <property type="match status" value="1"/>
</dbReference>
<evidence type="ECO:0000256" key="12">
    <source>
        <dbReference type="PROSITE-ProRule" id="PRU00110"/>
    </source>
</evidence>
<dbReference type="InterPro" id="IPR004358">
    <property type="entry name" value="Sig_transdc_His_kin-like_C"/>
</dbReference>
<dbReference type="PRINTS" id="PR00344">
    <property type="entry name" value="BCTRLSENSOR"/>
</dbReference>
<dbReference type="FunFam" id="3.30.565.10:FF:000016">
    <property type="entry name" value="Chemotaxis protein CheA, putative"/>
    <property type="match status" value="1"/>
</dbReference>
<keyword evidence="5 13" id="KW-0597">Phosphoprotein</keyword>
<dbReference type="PANTHER" id="PTHR43395:SF10">
    <property type="entry name" value="CHEMOTAXIS PROTEIN CHEA"/>
    <property type="match status" value="1"/>
</dbReference>
<dbReference type="SMART" id="SM00260">
    <property type="entry name" value="CheW"/>
    <property type="match status" value="1"/>
</dbReference>
<evidence type="ECO:0000256" key="6">
    <source>
        <dbReference type="ARBA" id="ARBA00022679"/>
    </source>
</evidence>
<dbReference type="PROSITE" id="PS50894">
    <property type="entry name" value="HPT"/>
    <property type="match status" value="1"/>
</dbReference>
<dbReference type="Gene3D" id="3.40.50.2300">
    <property type="match status" value="1"/>
</dbReference>
<evidence type="ECO:0000256" key="2">
    <source>
        <dbReference type="ARBA" id="ARBA00012438"/>
    </source>
</evidence>
<feature type="compositionally biased region" description="Low complexity" evidence="14">
    <location>
        <begin position="153"/>
        <end position="170"/>
    </location>
</feature>
<dbReference type="CDD" id="cd00088">
    <property type="entry name" value="HPT"/>
    <property type="match status" value="1"/>
</dbReference>
<dbReference type="SUPFAM" id="SSF50341">
    <property type="entry name" value="CheW-like"/>
    <property type="match status" value="1"/>
</dbReference>
<dbReference type="Gene3D" id="1.20.120.160">
    <property type="entry name" value="HPT domain"/>
    <property type="match status" value="1"/>
</dbReference>
<organism evidence="19 20">
    <name type="scientific">Geomesophilobacter sediminis</name>
    <dbReference type="NCBI Taxonomy" id="2798584"/>
    <lineage>
        <taxon>Bacteria</taxon>
        <taxon>Pseudomonadati</taxon>
        <taxon>Thermodesulfobacteriota</taxon>
        <taxon>Desulfuromonadia</taxon>
        <taxon>Geobacterales</taxon>
        <taxon>Geobacteraceae</taxon>
        <taxon>Geomesophilobacter</taxon>
    </lineage>
</organism>
<dbReference type="Pfam" id="PF00072">
    <property type="entry name" value="Response_reg"/>
    <property type="match status" value="1"/>
</dbReference>
<dbReference type="Gene3D" id="3.30.565.10">
    <property type="entry name" value="Histidine kinase-like ATPase, C-terminal domain"/>
    <property type="match status" value="1"/>
</dbReference>
<dbReference type="SMART" id="SM00387">
    <property type="entry name" value="HATPase_c"/>
    <property type="match status" value="1"/>
</dbReference>
<keyword evidence="9" id="KW-0067">ATP-binding</keyword>
<feature type="region of interest" description="Disordered" evidence="14">
    <location>
        <begin position="130"/>
        <end position="170"/>
    </location>
</feature>
<dbReference type="Gene3D" id="1.10.287.560">
    <property type="entry name" value="Histidine kinase CheA-like, homodimeric domain"/>
    <property type="match status" value="1"/>
</dbReference>
<evidence type="ECO:0000256" key="14">
    <source>
        <dbReference type="SAM" id="MobiDB-lite"/>
    </source>
</evidence>
<keyword evidence="10" id="KW-0902">Two-component regulatory system</keyword>
<feature type="domain" description="CheW-like" evidence="17">
    <location>
        <begin position="488"/>
        <end position="621"/>
    </location>
</feature>
<dbReference type="PROSITE" id="PS50109">
    <property type="entry name" value="HIS_KIN"/>
    <property type="match status" value="1"/>
</dbReference>
<keyword evidence="4" id="KW-0145">Chemotaxis</keyword>
<feature type="modified residue" description="4-aspartylphosphate" evidence="13">
    <location>
        <position position="687"/>
    </location>
</feature>
<dbReference type="Pfam" id="PF02895">
    <property type="entry name" value="H-kinase_dim"/>
    <property type="match status" value="1"/>
</dbReference>
<dbReference type="Pfam" id="PF01584">
    <property type="entry name" value="CheW"/>
    <property type="match status" value="1"/>
</dbReference>
<keyword evidence="8 19" id="KW-0418">Kinase</keyword>
<reference evidence="19" key="1">
    <citation type="submission" date="2020-12" db="EMBL/GenBank/DDBJ databases">
        <title>Geomonas sp. Red875, isolated from river sediment.</title>
        <authorList>
            <person name="Xu Z."/>
            <person name="Zhang Z."/>
            <person name="Masuda Y."/>
            <person name="Itoh H."/>
            <person name="Senoo K."/>
        </authorList>
    </citation>
    <scope>NUCLEOTIDE SEQUENCE</scope>
    <source>
        <strain evidence="19">Red875</strain>
    </source>
</reference>
<dbReference type="SMART" id="SM01231">
    <property type="entry name" value="H-kinase_dim"/>
    <property type="match status" value="1"/>
</dbReference>
<dbReference type="InterPro" id="IPR003594">
    <property type="entry name" value="HATPase_dom"/>
</dbReference>
<dbReference type="Gene3D" id="2.30.30.40">
    <property type="entry name" value="SH3 Domains"/>
    <property type="match status" value="1"/>
</dbReference>
<feature type="domain" description="Histidine kinase" evidence="15">
    <location>
        <begin position="286"/>
        <end position="486"/>
    </location>
</feature>
<evidence type="ECO:0000256" key="3">
    <source>
        <dbReference type="ARBA" id="ARBA00021495"/>
    </source>
</evidence>
<dbReference type="SMART" id="SM00448">
    <property type="entry name" value="REC"/>
    <property type="match status" value="1"/>
</dbReference>
<feature type="domain" description="HPt" evidence="18">
    <location>
        <begin position="1"/>
        <end position="105"/>
    </location>
</feature>
<dbReference type="InterPro" id="IPR037006">
    <property type="entry name" value="CheA-like_homodim_sf"/>
</dbReference>
<dbReference type="InterPro" id="IPR011006">
    <property type="entry name" value="CheY-like_superfamily"/>
</dbReference>
<dbReference type="GO" id="GO:0006935">
    <property type="term" value="P:chemotaxis"/>
    <property type="evidence" value="ECO:0007669"/>
    <property type="project" value="UniProtKB-KW"/>
</dbReference>
<dbReference type="GO" id="GO:0005524">
    <property type="term" value="F:ATP binding"/>
    <property type="evidence" value="ECO:0007669"/>
    <property type="project" value="UniProtKB-KW"/>
</dbReference>
<dbReference type="InterPro" id="IPR008207">
    <property type="entry name" value="Sig_transdc_His_kin_Hpt_dom"/>
</dbReference>
<feature type="compositionally biased region" description="Pro residues" evidence="14">
    <location>
        <begin position="140"/>
        <end position="152"/>
    </location>
</feature>
<protein>
    <recommendedName>
        <fullName evidence="3">Chemotaxis protein CheA</fullName>
        <ecNumber evidence="2">2.7.13.3</ecNumber>
    </recommendedName>
</protein>
<dbReference type="Pfam" id="PF01627">
    <property type="entry name" value="Hpt"/>
    <property type="match status" value="1"/>
</dbReference>
<keyword evidence="7" id="KW-0547">Nucleotide-binding</keyword>
<dbReference type="InterPro" id="IPR002545">
    <property type="entry name" value="CheW-lke_dom"/>
</dbReference>
<accession>A0A8J7M1V4</accession>
<dbReference type="RefSeq" id="WP_199386052.1">
    <property type="nucleotide sequence ID" value="NZ_JAEMHM010000020.1"/>
</dbReference>
<evidence type="ECO:0000256" key="1">
    <source>
        <dbReference type="ARBA" id="ARBA00000085"/>
    </source>
</evidence>
<evidence type="ECO:0000259" key="18">
    <source>
        <dbReference type="PROSITE" id="PS50894"/>
    </source>
</evidence>
<comment type="caution">
    <text evidence="19">The sequence shown here is derived from an EMBL/GenBank/DDBJ whole genome shotgun (WGS) entry which is preliminary data.</text>
</comment>
<evidence type="ECO:0000256" key="7">
    <source>
        <dbReference type="ARBA" id="ARBA00022741"/>
    </source>
</evidence>
<dbReference type="Pfam" id="PF02518">
    <property type="entry name" value="HATPase_c"/>
    <property type="match status" value="1"/>
</dbReference>
<feature type="compositionally biased region" description="Low complexity" evidence="14">
    <location>
        <begin position="130"/>
        <end position="139"/>
    </location>
</feature>
<evidence type="ECO:0000259" key="16">
    <source>
        <dbReference type="PROSITE" id="PS50110"/>
    </source>
</evidence>
<evidence type="ECO:0000256" key="10">
    <source>
        <dbReference type="ARBA" id="ARBA00023012"/>
    </source>
</evidence>
<dbReference type="GO" id="GO:0005737">
    <property type="term" value="C:cytoplasm"/>
    <property type="evidence" value="ECO:0007669"/>
    <property type="project" value="InterPro"/>
</dbReference>
<dbReference type="EC" id="2.7.13.3" evidence="2"/>
<dbReference type="PROSITE" id="PS50110">
    <property type="entry name" value="RESPONSE_REGULATORY"/>
    <property type="match status" value="1"/>
</dbReference>
<dbReference type="InterPro" id="IPR001789">
    <property type="entry name" value="Sig_transdc_resp-reg_receiver"/>
</dbReference>
<dbReference type="Proteomes" id="UP000636888">
    <property type="component" value="Unassembled WGS sequence"/>
</dbReference>
<dbReference type="InterPro" id="IPR004105">
    <property type="entry name" value="CheA-like_dim"/>
</dbReference>
<dbReference type="InterPro" id="IPR036641">
    <property type="entry name" value="HPT_dom_sf"/>
</dbReference>
<dbReference type="InterPro" id="IPR005467">
    <property type="entry name" value="His_kinase_dom"/>
</dbReference>
<feature type="modified residue" description="Phosphohistidine" evidence="12">
    <location>
        <position position="48"/>
    </location>
</feature>